<keyword evidence="4 7" id="KW-1133">Transmembrane helix</keyword>
<name>A0ABY9IG22_9ACTN</name>
<keyword evidence="5" id="KW-0406">Ion transport</keyword>
<gene>
    <name evidence="9" type="ORF">P8A19_01290</name>
</gene>
<dbReference type="InterPro" id="IPR044849">
    <property type="entry name" value="CASTOR/POLLUX/SYM8-like"/>
</dbReference>
<feature type="domain" description="CASTOR/POLLUX/SYM8 ion channel conserved" evidence="8">
    <location>
        <begin position="261"/>
        <end position="355"/>
    </location>
</feature>
<evidence type="ECO:0000256" key="6">
    <source>
        <dbReference type="ARBA" id="ARBA00023136"/>
    </source>
</evidence>
<accession>A0ABY9IG22</accession>
<keyword evidence="3 7" id="KW-0812">Transmembrane</keyword>
<organism evidence="9 10">
    <name type="scientific">Streptomyces poriferorum</name>
    <dbReference type="NCBI Taxonomy" id="2798799"/>
    <lineage>
        <taxon>Bacteria</taxon>
        <taxon>Bacillati</taxon>
        <taxon>Actinomycetota</taxon>
        <taxon>Actinomycetes</taxon>
        <taxon>Kitasatosporales</taxon>
        <taxon>Streptomycetaceae</taxon>
        <taxon>Streptomyces</taxon>
    </lineage>
</organism>
<dbReference type="PANTHER" id="PTHR31563:SF10">
    <property type="entry name" value="ION CHANNEL POLLUX-RELATED"/>
    <property type="match status" value="1"/>
</dbReference>
<evidence type="ECO:0000313" key="9">
    <source>
        <dbReference type="EMBL" id="WLQ54158.1"/>
    </source>
</evidence>
<evidence type="ECO:0000256" key="5">
    <source>
        <dbReference type="ARBA" id="ARBA00023065"/>
    </source>
</evidence>
<dbReference type="Pfam" id="PF06241">
    <property type="entry name" value="Castor_Poll_mid"/>
    <property type="match status" value="1"/>
</dbReference>
<dbReference type="PANTHER" id="PTHR31563">
    <property type="entry name" value="ION CHANNEL POLLUX-RELATED"/>
    <property type="match status" value="1"/>
</dbReference>
<keyword evidence="10" id="KW-1185">Reference proteome</keyword>
<evidence type="ECO:0000256" key="7">
    <source>
        <dbReference type="SAM" id="Phobius"/>
    </source>
</evidence>
<dbReference type="Proteomes" id="UP001235744">
    <property type="component" value="Chromosome"/>
</dbReference>
<evidence type="ECO:0000259" key="8">
    <source>
        <dbReference type="Pfam" id="PF06241"/>
    </source>
</evidence>
<protein>
    <submittedName>
        <fullName evidence="9">NAD-binding lipoprotein</fullName>
    </submittedName>
</protein>
<dbReference type="EMBL" id="CP120988">
    <property type="protein sequence ID" value="WLQ54158.1"/>
    <property type="molecule type" value="Genomic_DNA"/>
</dbReference>
<evidence type="ECO:0000256" key="1">
    <source>
        <dbReference type="ARBA" id="ARBA00004127"/>
    </source>
</evidence>
<dbReference type="RefSeq" id="WP_306105499.1">
    <property type="nucleotide sequence ID" value="NZ_CP120988.1"/>
</dbReference>
<dbReference type="PROSITE" id="PS51257">
    <property type="entry name" value="PROKAR_LIPOPROTEIN"/>
    <property type="match status" value="1"/>
</dbReference>
<keyword evidence="2" id="KW-0813">Transport</keyword>
<dbReference type="InterPro" id="IPR010420">
    <property type="entry name" value="CASTOR/POLLUX/SYM8_dom"/>
</dbReference>
<feature type="transmembrane region" description="Helical" evidence="7">
    <location>
        <begin position="77"/>
        <end position="102"/>
    </location>
</feature>
<keyword evidence="6 7" id="KW-0472">Membrane</keyword>
<evidence type="ECO:0000256" key="2">
    <source>
        <dbReference type="ARBA" id="ARBA00022448"/>
    </source>
</evidence>
<keyword evidence="9" id="KW-0449">Lipoprotein</keyword>
<evidence type="ECO:0000256" key="4">
    <source>
        <dbReference type="ARBA" id="ARBA00022989"/>
    </source>
</evidence>
<reference evidence="9 10" key="1">
    <citation type="submission" date="2023-03" db="EMBL/GenBank/DDBJ databases">
        <title>Isolation and description of six Streptomyces strains from soil environments, able to metabolize different microbial glucans.</title>
        <authorList>
            <person name="Widen T."/>
            <person name="Larsbrink J."/>
        </authorList>
    </citation>
    <scope>NUCLEOTIDE SEQUENCE [LARGE SCALE GENOMIC DNA]</scope>
    <source>
        <strain evidence="9 10">Alt2</strain>
    </source>
</reference>
<comment type="subcellular location">
    <subcellularLocation>
        <location evidence="1">Endomembrane system</location>
        <topology evidence="1">Multi-pass membrane protein</topology>
    </subcellularLocation>
</comment>
<sequence>MYERARYWFDNTLARGVTALIGWLAVACLAVVIPVSALLVWTDERAPDTAWAKTAAVWRSVGQTLRLGGEVGSPLRVILSVLLALMALFYVSTIVGLITTAITEELIALRRGHSTVLESGHTVLLGWSDQIFTVVAELVAANANQPRSAIAILADRDVTEMEEELRSEVGDTGRTRVICRNGRPTDPAALTRVSPATADVVLVLPRDHPQEDAEIVKNLLALRTAVDDSRVRTVAVVRDAHCRLAAELAAGPDAVVLEIDDVTARLVAQCVRQPGLSVVYQELLDFAGDEFYVVDAPDQAGRVFAEVLRACPTSSVVGVAGMDGTLRLNPPATSVLSQGDRLVVIAQDDDTTVTTHEPAAFDESVMANRPPAAARPERVLLLGWNRRARHIVRHLSGHVAAGSVLHVVAHGSESLAAEVRAAAQAAPALTVTFGPGDPTLPGTVNEVDLSAHDGVIVLGPDHGPGQASPDDRTLVTLLLLRDRERTSGVPVRVVTEMTDDRNRVLAPAGAGADFIVSGKLVGLLMAQISQNWHLAALFGELLAPQGNAIHLKPAGDYVRPGHRASFATIVEAASRRGECALGYRTRGIARAGNDHEVRINPAKAEVRYWGADDEVIVMAER</sequence>
<feature type="transmembrane region" description="Helical" evidence="7">
    <location>
        <begin position="20"/>
        <end position="41"/>
    </location>
</feature>
<dbReference type="Gene3D" id="3.40.50.720">
    <property type="entry name" value="NAD(P)-binding Rossmann-like Domain"/>
    <property type="match status" value="2"/>
</dbReference>
<proteinExistence type="predicted"/>
<evidence type="ECO:0000256" key="3">
    <source>
        <dbReference type="ARBA" id="ARBA00022692"/>
    </source>
</evidence>
<evidence type="ECO:0000313" key="10">
    <source>
        <dbReference type="Proteomes" id="UP001235744"/>
    </source>
</evidence>